<accession>A0A0G4NCQ6</accession>
<protein>
    <submittedName>
        <fullName evidence="2">Uncharacterized protein</fullName>
    </submittedName>
</protein>
<feature type="region of interest" description="Disordered" evidence="1">
    <location>
        <begin position="61"/>
        <end position="84"/>
    </location>
</feature>
<organism evidence="2 3">
    <name type="scientific">Verticillium longisporum</name>
    <name type="common">Verticillium dahliae var. longisporum</name>
    <dbReference type="NCBI Taxonomy" id="100787"/>
    <lineage>
        <taxon>Eukaryota</taxon>
        <taxon>Fungi</taxon>
        <taxon>Dikarya</taxon>
        <taxon>Ascomycota</taxon>
        <taxon>Pezizomycotina</taxon>
        <taxon>Sordariomycetes</taxon>
        <taxon>Hypocreomycetidae</taxon>
        <taxon>Glomerellales</taxon>
        <taxon>Plectosphaerellaceae</taxon>
        <taxon>Verticillium</taxon>
    </lineage>
</organism>
<name>A0A0G4NCQ6_VERLO</name>
<evidence type="ECO:0000313" key="2">
    <source>
        <dbReference type="EMBL" id="CRK44257.1"/>
    </source>
</evidence>
<gene>
    <name evidence="2" type="ORF">BN1723_000943</name>
</gene>
<evidence type="ECO:0000313" key="3">
    <source>
        <dbReference type="Proteomes" id="UP000045706"/>
    </source>
</evidence>
<reference evidence="3" key="1">
    <citation type="submission" date="2015-05" db="EMBL/GenBank/DDBJ databases">
        <authorList>
            <person name="Fogelqvist Johan"/>
        </authorList>
    </citation>
    <scope>NUCLEOTIDE SEQUENCE [LARGE SCALE GENOMIC DNA]</scope>
</reference>
<sequence length="84" mass="9125">MAVMAQPAGEWIQGPATSEDKHRTLQGLFGAQGLPRCRVTMGQAWRQGQDHQIPLANLKSRTRAPLHPRSLPLDLNPSDATSAS</sequence>
<dbReference type="EMBL" id="CVQI01033939">
    <property type="protein sequence ID" value="CRK44257.1"/>
    <property type="molecule type" value="Genomic_DNA"/>
</dbReference>
<dbReference type="Proteomes" id="UP000045706">
    <property type="component" value="Unassembled WGS sequence"/>
</dbReference>
<dbReference type="AlphaFoldDB" id="A0A0G4NCQ6"/>
<evidence type="ECO:0000256" key="1">
    <source>
        <dbReference type="SAM" id="MobiDB-lite"/>
    </source>
</evidence>
<proteinExistence type="predicted"/>